<dbReference type="InterPro" id="IPR059177">
    <property type="entry name" value="GH29D-like_dom"/>
</dbReference>
<dbReference type="EMBL" id="CP036316">
    <property type="protein sequence ID" value="QDT63860.1"/>
    <property type="molecule type" value="Genomic_DNA"/>
</dbReference>
<evidence type="ECO:0000259" key="3">
    <source>
        <dbReference type="Pfam" id="PF17851"/>
    </source>
</evidence>
<dbReference type="RefSeq" id="WP_145260505.1">
    <property type="nucleotide sequence ID" value="NZ_CP036316.1"/>
</dbReference>
<accession>A0A517T666</accession>
<dbReference type="NCBIfam" id="NF012211">
    <property type="entry name" value="tand_rpt_95"/>
    <property type="match status" value="2"/>
</dbReference>
<feature type="domain" description="Beta-xylosidase C-terminal Concanavalin A-like" evidence="3">
    <location>
        <begin position="64"/>
        <end position="210"/>
    </location>
</feature>
<dbReference type="KEGG" id="chya:V22_10850"/>
<dbReference type="OrthoDB" id="9802683at2"/>
<evidence type="ECO:0000313" key="4">
    <source>
        <dbReference type="EMBL" id="QDT63860.1"/>
    </source>
</evidence>
<feature type="region of interest" description="Disordered" evidence="1">
    <location>
        <begin position="831"/>
        <end position="872"/>
    </location>
</feature>
<evidence type="ECO:0000259" key="2">
    <source>
        <dbReference type="Pfam" id="PF13290"/>
    </source>
</evidence>
<protein>
    <submittedName>
        <fullName evidence="4">Uncharacterized protein</fullName>
    </submittedName>
</protein>
<reference evidence="4 5" key="1">
    <citation type="submission" date="2019-02" db="EMBL/GenBank/DDBJ databases">
        <title>Deep-cultivation of Planctomycetes and their phenomic and genomic characterization uncovers novel biology.</title>
        <authorList>
            <person name="Wiegand S."/>
            <person name="Jogler M."/>
            <person name="Boedeker C."/>
            <person name="Pinto D."/>
            <person name="Vollmers J."/>
            <person name="Rivas-Marin E."/>
            <person name="Kohn T."/>
            <person name="Peeters S.H."/>
            <person name="Heuer A."/>
            <person name="Rast P."/>
            <person name="Oberbeckmann S."/>
            <person name="Bunk B."/>
            <person name="Jeske O."/>
            <person name="Meyerdierks A."/>
            <person name="Storesund J.E."/>
            <person name="Kallscheuer N."/>
            <person name="Luecker S."/>
            <person name="Lage O.M."/>
            <person name="Pohl T."/>
            <person name="Merkel B.J."/>
            <person name="Hornburger P."/>
            <person name="Mueller R.-W."/>
            <person name="Bruemmer F."/>
            <person name="Labrenz M."/>
            <person name="Spormann A.M."/>
            <person name="Op den Camp H."/>
            <person name="Overmann J."/>
            <person name="Amann R."/>
            <person name="Jetten M.S.M."/>
            <person name="Mascher T."/>
            <person name="Medema M.H."/>
            <person name="Devos D.P."/>
            <person name="Kaster A.-K."/>
            <person name="Ovreas L."/>
            <person name="Rohde M."/>
            <person name="Galperin M.Y."/>
            <person name="Jogler C."/>
        </authorList>
    </citation>
    <scope>NUCLEOTIDE SEQUENCE [LARGE SCALE GENOMIC DNA]</scope>
    <source>
        <strain evidence="4 5">V22</strain>
    </source>
</reference>
<dbReference type="Proteomes" id="UP000319976">
    <property type="component" value="Chromosome"/>
</dbReference>
<sequence length="1069" mass="115618">MSWLAHWFSRHRNSRRDRRIEVADVCVLEPRILLSSTLVDNFTTADLDTNVWTFVDPLGDSSIRMTGSAAEISVVAGQSHDLWTGRLWSPRILRNVENTDIEVEARFTSLPSTKYQLQGLVAQQDSGNLVRFDIYHDGSTARLFAATFQNGSAHKVASTPLAVNGPITLKLSRTGDLWTASYSTDGQSWQNFTTFNHALNLTTVGPFVGNHGDNSPAFTGIIDYVITRVQSPQNEPTPPENSNNSPDAVDDVYEVGEDAILTVNSSGLLSNDTDPDGDSLSVINVNYAGTKGTVTVHENGTFSYHSSGALNYLAAGQSAIDTFTYTVIDSRGKTDTARVSIKVIGAEDAPVAVDDQASTGFDEAVAINILANDHDPEGNISPATVSIQSGPVHSTFNVNNTSGVVHYTPHSGFSGTDSFTYVVADANGLISNSATVFITVAPDTAPNITVWYDPVQEFGYQGRPQEWINVLGNVSDPDGIRSLTYSLNNGPERALSIGHDPRRLVGVGDYNVDIDADDLVDGENIITLRAVDGSGEITVRTVRLDYLDNTIWPLPYSVDWDQVTNIQSAVQVIDGYWELTPEGIRSTQPGYDRLIGIGDITWRDYEITAEVTVNDVPHLPFSDVGFTPGIGFLLRWLGHNGNAQPRVGYSPLGSLAWYQYDTNQLQLTDAAGWAAVRDTSGFRLQEGVTYIFKASVQTTAAGHVYRFTVWEKGETELNGHTISTTRPLSEFANGSILLVSHKLDATFGNITVTPLSAEPPTIRLHGSSTPNDETQVVEIFTNPATATIRYTLDGSDPTENSQLYIGPITLTSDTTVTARAYVAGNGSSITTAAFDLPEPPPSGGGTGGDGGDGGGSSAPPVDGGGNEPAPQTTEWRFVDPLGDSQATISDDQFQISVPAGQSHDLWTNRLWSPRALQSVENVDIDIEVKFDSQVRQQYQLQGLVAQQDANNLVRFDVYHDGNTTKLFVAKFTNGAATAITNVPITLSGSIQLRLTRSGNHWIASYSTDGQNWNTLVEFNHQLQLTEIGVFAGNHGPSPAFTADIDYFINHLAQTPPVEEPQPPVDPVDN</sequence>
<dbReference type="Gene3D" id="2.60.120.560">
    <property type="entry name" value="Exo-inulinase, domain 1"/>
    <property type="match status" value="1"/>
</dbReference>
<dbReference type="NCBIfam" id="TIGR01965">
    <property type="entry name" value="VCBS_repeat"/>
    <property type="match status" value="1"/>
</dbReference>
<dbReference type="InterPro" id="IPR013320">
    <property type="entry name" value="ConA-like_dom_sf"/>
</dbReference>
<dbReference type="Pfam" id="PF17851">
    <property type="entry name" value="GH43_C2"/>
    <property type="match status" value="2"/>
</dbReference>
<dbReference type="Gene3D" id="2.60.120.200">
    <property type="match status" value="2"/>
</dbReference>
<feature type="domain" description="Beta-xylosidase C-terminal Concanavalin A-like" evidence="3">
    <location>
        <begin position="920"/>
        <end position="1020"/>
    </location>
</feature>
<dbReference type="InterPro" id="IPR010221">
    <property type="entry name" value="VCBS_dom"/>
</dbReference>
<evidence type="ECO:0000256" key="1">
    <source>
        <dbReference type="SAM" id="MobiDB-lite"/>
    </source>
</evidence>
<dbReference type="InterPro" id="IPR041542">
    <property type="entry name" value="GH43_C2"/>
</dbReference>
<feature type="compositionally biased region" description="Gly residues" evidence="1">
    <location>
        <begin position="843"/>
        <end position="866"/>
    </location>
</feature>
<gene>
    <name evidence="4" type="ORF">V22_10850</name>
</gene>
<dbReference type="Pfam" id="PF13290">
    <property type="entry name" value="CHB_HEX_C_1"/>
    <property type="match status" value="1"/>
</dbReference>
<name>A0A517T666_9PLAN</name>
<organism evidence="4 5">
    <name type="scientific">Calycomorphotria hydatis</name>
    <dbReference type="NCBI Taxonomy" id="2528027"/>
    <lineage>
        <taxon>Bacteria</taxon>
        <taxon>Pseudomonadati</taxon>
        <taxon>Planctomycetota</taxon>
        <taxon>Planctomycetia</taxon>
        <taxon>Planctomycetales</taxon>
        <taxon>Planctomycetaceae</taxon>
        <taxon>Calycomorphotria</taxon>
    </lineage>
</organism>
<dbReference type="Pfam" id="PF17963">
    <property type="entry name" value="Big_9"/>
    <property type="match status" value="2"/>
</dbReference>
<dbReference type="AlphaFoldDB" id="A0A517T666"/>
<proteinExistence type="predicted"/>
<feature type="domain" description="GH29D-like beta-sandwich" evidence="2">
    <location>
        <begin position="773"/>
        <end position="830"/>
    </location>
</feature>
<evidence type="ECO:0000313" key="5">
    <source>
        <dbReference type="Proteomes" id="UP000319976"/>
    </source>
</evidence>
<dbReference type="Gene3D" id="2.60.40.2810">
    <property type="match status" value="1"/>
</dbReference>
<keyword evidence="5" id="KW-1185">Reference proteome</keyword>
<dbReference type="SUPFAM" id="SSF49899">
    <property type="entry name" value="Concanavalin A-like lectins/glucanases"/>
    <property type="match status" value="2"/>
</dbReference>